<keyword evidence="4" id="KW-1185">Reference proteome</keyword>
<dbReference type="GO" id="GO:0006003">
    <property type="term" value="P:fructose 2,6-bisphosphate metabolic process"/>
    <property type="evidence" value="ECO:0007669"/>
    <property type="project" value="InterPro"/>
</dbReference>
<feature type="domain" description="6-phosphofructo-2-kinase" evidence="3">
    <location>
        <begin position="1"/>
        <end position="126"/>
    </location>
</feature>
<organism evidence="4 5">
    <name type="scientific">Romanomermis culicivorax</name>
    <name type="common">Nematode worm</name>
    <dbReference type="NCBI Taxonomy" id="13658"/>
    <lineage>
        <taxon>Eukaryota</taxon>
        <taxon>Metazoa</taxon>
        <taxon>Ecdysozoa</taxon>
        <taxon>Nematoda</taxon>
        <taxon>Enoplea</taxon>
        <taxon>Dorylaimia</taxon>
        <taxon>Mermithida</taxon>
        <taxon>Mermithoidea</taxon>
        <taxon>Mermithidae</taxon>
        <taxon>Romanomermis</taxon>
    </lineage>
</organism>
<protein>
    <submittedName>
        <fullName evidence="5">6-phosphofructo-2-kinase domain-containing protein</fullName>
    </submittedName>
</protein>
<dbReference type="WBParaSite" id="nRc.2.0.1.t11021-RA">
    <property type="protein sequence ID" value="nRc.2.0.1.t11021-RA"/>
    <property type="gene ID" value="nRc.2.0.1.g11021"/>
</dbReference>
<dbReference type="PANTHER" id="PTHR10606">
    <property type="entry name" value="6-PHOSPHOFRUCTO-2-KINASE/FRUCTOSE-2,6-BISPHOSPHATASE"/>
    <property type="match status" value="1"/>
</dbReference>
<dbReference type="AlphaFoldDB" id="A0A915ICR9"/>
<dbReference type="Proteomes" id="UP000887565">
    <property type="component" value="Unplaced"/>
</dbReference>
<dbReference type="GO" id="GO:0005829">
    <property type="term" value="C:cytosol"/>
    <property type="evidence" value="ECO:0007669"/>
    <property type="project" value="TreeGrafter"/>
</dbReference>
<sequence length="126" mass="14653">MVGLPARGKTFISKKLCRYLNWIGIRTKVFNLGDYRRLICKYEGNEFFAPNNSEAAAVREQCARMALDDVFSFLDNGEGEVAIFDATNTTRARRHFLIEHFTNLHMFRVFFVESICDDPRIIEHNI</sequence>
<evidence type="ECO:0000313" key="5">
    <source>
        <dbReference type="WBParaSite" id="nRc.2.0.1.t11021-RA"/>
    </source>
</evidence>
<dbReference type="InterPro" id="IPR003094">
    <property type="entry name" value="6Pfruct_kin"/>
</dbReference>
<dbReference type="Pfam" id="PF01591">
    <property type="entry name" value="6PF2K"/>
    <property type="match status" value="1"/>
</dbReference>
<evidence type="ECO:0000256" key="1">
    <source>
        <dbReference type="ARBA" id="ARBA00022741"/>
    </source>
</evidence>
<accession>A0A915ICR9</accession>
<dbReference type="GO" id="GO:0006000">
    <property type="term" value="P:fructose metabolic process"/>
    <property type="evidence" value="ECO:0007669"/>
    <property type="project" value="InterPro"/>
</dbReference>
<name>A0A915ICR9_ROMCU</name>
<dbReference type="PIRSF" id="PIRSF000709">
    <property type="entry name" value="6PFK_2-Ptase"/>
    <property type="match status" value="1"/>
</dbReference>
<dbReference type="GO" id="GO:0004331">
    <property type="term" value="F:fructose-2,6-bisphosphate 2-phosphatase activity"/>
    <property type="evidence" value="ECO:0007669"/>
    <property type="project" value="TreeGrafter"/>
</dbReference>
<dbReference type="GO" id="GO:0003873">
    <property type="term" value="F:6-phosphofructo-2-kinase activity"/>
    <property type="evidence" value="ECO:0007669"/>
    <property type="project" value="InterPro"/>
</dbReference>
<dbReference type="GO" id="GO:0005524">
    <property type="term" value="F:ATP binding"/>
    <property type="evidence" value="ECO:0007669"/>
    <property type="project" value="UniProtKB-KW"/>
</dbReference>
<dbReference type="InterPro" id="IPR013079">
    <property type="entry name" value="6Phosfructo_kin"/>
</dbReference>
<keyword evidence="2" id="KW-0067">ATP-binding</keyword>
<dbReference type="OMA" id="NIMEVCT"/>
<reference evidence="5" key="1">
    <citation type="submission" date="2022-11" db="UniProtKB">
        <authorList>
            <consortium name="WormBaseParasite"/>
        </authorList>
    </citation>
    <scope>IDENTIFICATION</scope>
</reference>
<dbReference type="InterPro" id="IPR027417">
    <property type="entry name" value="P-loop_NTPase"/>
</dbReference>
<dbReference type="PANTHER" id="PTHR10606:SF44">
    <property type="entry name" value="6-PHOSPHOFRUCTO 2-KINASE_FRUCTOSE 2,6-BISPHOSPHATASE LONG FORM"/>
    <property type="match status" value="1"/>
</dbReference>
<dbReference type="SUPFAM" id="SSF52540">
    <property type="entry name" value="P-loop containing nucleoside triphosphate hydrolases"/>
    <property type="match status" value="1"/>
</dbReference>
<keyword evidence="1" id="KW-0547">Nucleotide-binding</keyword>
<evidence type="ECO:0000313" key="4">
    <source>
        <dbReference type="Proteomes" id="UP000887565"/>
    </source>
</evidence>
<dbReference type="PRINTS" id="PR00991">
    <property type="entry name" value="6PFRUCTKNASE"/>
</dbReference>
<evidence type="ECO:0000259" key="3">
    <source>
        <dbReference type="Pfam" id="PF01591"/>
    </source>
</evidence>
<proteinExistence type="predicted"/>
<evidence type="ECO:0000256" key="2">
    <source>
        <dbReference type="ARBA" id="ARBA00022840"/>
    </source>
</evidence>
<dbReference type="Gene3D" id="3.40.50.300">
    <property type="entry name" value="P-loop containing nucleotide triphosphate hydrolases"/>
    <property type="match status" value="1"/>
</dbReference>